<dbReference type="RefSeq" id="WP_085517495.1">
    <property type="nucleotide sequence ID" value="NZ_FXAW01000004.1"/>
</dbReference>
<dbReference type="STRING" id="1028.SAMN05661096_02422"/>
<dbReference type="Gene3D" id="2.40.70.10">
    <property type="entry name" value="Acid Proteases"/>
    <property type="match status" value="1"/>
</dbReference>
<reference evidence="2" key="1">
    <citation type="submission" date="2017-04" db="EMBL/GenBank/DDBJ databases">
        <authorList>
            <person name="Varghese N."/>
            <person name="Submissions S."/>
        </authorList>
    </citation>
    <scope>NUCLEOTIDE SEQUENCE [LARGE SCALE GENOMIC DNA]</scope>
    <source>
        <strain evidence="2">DSM 4125</strain>
    </source>
</reference>
<name>A0A1X7K5G3_9BACT</name>
<sequence>MLSKKLIYLLLVISPSQELYGQRSFRNSSNNIVEAIPFTLTSHNNISIKAIIGDGDTLDLMFHTAANSVTLTRETTSRLEGISWDEESDVGTWGGRAVWRSSNNNRMRIGPLKWDSLTIYEDERSGPTTDGKFGPHLFKGYFIEIDFKDGLLVLYEKLPEKSKEYLKMNLVNIDGNLFVEGKTTIDGMEYENLFLIHSGYGGALLFDDQFAVESKIGERIAIVDQKELRDSFGNVVKVKKGLLPNFKLGNIELIQVPVGFYQGQIGQQQMSIIGGDVLKRFNMIIDADRESIYIKTNDLTKLDYTEF</sequence>
<evidence type="ECO:0000313" key="2">
    <source>
        <dbReference type="Proteomes" id="UP000193804"/>
    </source>
</evidence>
<dbReference type="EMBL" id="FXAW01000004">
    <property type="protein sequence ID" value="SMG36270.1"/>
    <property type="molecule type" value="Genomic_DNA"/>
</dbReference>
<dbReference type="InterPro" id="IPR021109">
    <property type="entry name" value="Peptidase_aspartic_dom_sf"/>
</dbReference>
<keyword evidence="2" id="KW-1185">Reference proteome</keyword>
<proteinExistence type="predicted"/>
<evidence type="ECO:0008006" key="3">
    <source>
        <dbReference type="Google" id="ProtNLM"/>
    </source>
</evidence>
<dbReference type="OrthoDB" id="5166556at2"/>
<dbReference type="AlphaFoldDB" id="A0A1X7K5G3"/>
<gene>
    <name evidence="1" type="ORF">SAMN05661096_02422</name>
</gene>
<dbReference type="Proteomes" id="UP000193804">
    <property type="component" value="Unassembled WGS sequence"/>
</dbReference>
<evidence type="ECO:0000313" key="1">
    <source>
        <dbReference type="EMBL" id="SMG36270.1"/>
    </source>
</evidence>
<accession>A0A1X7K5G3</accession>
<organism evidence="1 2">
    <name type="scientific">Marivirga sericea</name>
    <dbReference type="NCBI Taxonomy" id="1028"/>
    <lineage>
        <taxon>Bacteria</taxon>
        <taxon>Pseudomonadati</taxon>
        <taxon>Bacteroidota</taxon>
        <taxon>Cytophagia</taxon>
        <taxon>Cytophagales</taxon>
        <taxon>Marivirgaceae</taxon>
        <taxon>Marivirga</taxon>
    </lineage>
</organism>
<protein>
    <recommendedName>
        <fullName evidence="3">Aspartyl protease</fullName>
    </recommendedName>
</protein>